<organism evidence="1 2">
    <name type="scientific">Dreissena polymorpha</name>
    <name type="common">Zebra mussel</name>
    <name type="synonym">Mytilus polymorpha</name>
    <dbReference type="NCBI Taxonomy" id="45954"/>
    <lineage>
        <taxon>Eukaryota</taxon>
        <taxon>Metazoa</taxon>
        <taxon>Spiralia</taxon>
        <taxon>Lophotrochozoa</taxon>
        <taxon>Mollusca</taxon>
        <taxon>Bivalvia</taxon>
        <taxon>Autobranchia</taxon>
        <taxon>Heteroconchia</taxon>
        <taxon>Euheterodonta</taxon>
        <taxon>Imparidentia</taxon>
        <taxon>Neoheterodontei</taxon>
        <taxon>Myida</taxon>
        <taxon>Dreissenoidea</taxon>
        <taxon>Dreissenidae</taxon>
        <taxon>Dreissena</taxon>
    </lineage>
</organism>
<evidence type="ECO:0000313" key="2">
    <source>
        <dbReference type="Proteomes" id="UP000828390"/>
    </source>
</evidence>
<proteinExistence type="predicted"/>
<reference evidence="1" key="1">
    <citation type="journal article" date="2019" name="bioRxiv">
        <title>The Genome of the Zebra Mussel, Dreissena polymorpha: A Resource for Invasive Species Research.</title>
        <authorList>
            <person name="McCartney M.A."/>
            <person name="Auch B."/>
            <person name="Kono T."/>
            <person name="Mallez S."/>
            <person name="Zhang Y."/>
            <person name="Obille A."/>
            <person name="Becker A."/>
            <person name="Abrahante J.E."/>
            <person name="Garbe J."/>
            <person name="Badalamenti J.P."/>
            <person name="Herman A."/>
            <person name="Mangelson H."/>
            <person name="Liachko I."/>
            <person name="Sullivan S."/>
            <person name="Sone E.D."/>
            <person name="Koren S."/>
            <person name="Silverstein K.A.T."/>
            <person name="Beckman K.B."/>
            <person name="Gohl D.M."/>
        </authorList>
    </citation>
    <scope>NUCLEOTIDE SEQUENCE</scope>
    <source>
        <strain evidence="1">Duluth1</strain>
        <tissue evidence="1">Whole animal</tissue>
    </source>
</reference>
<dbReference type="Proteomes" id="UP000828390">
    <property type="component" value="Unassembled WGS sequence"/>
</dbReference>
<protein>
    <submittedName>
        <fullName evidence="1">Uncharacterized protein</fullName>
    </submittedName>
</protein>
<comment type="caution">
    <text evidence="1">The sequence shown here is derived from an EMBL/GenBank/DDBJ whole genome shotgun (WGS) entry which is preliminary data.</text>
</comment>
<accession>A0A9D4ELT0</accession>
<gene>
    <name evidence="1" type="ORF">DPMN_159914</name>
</gene>
<evidence type="ECO:0000313" key="1">
    <source>
        <dbReference type="EMBL" id="KAH3782003.1"/>
    </source>
</evidence>
<dbReference type="EMBL" id="JAIWYP010000008">
    <property type="protein sequence ID" value="KAH3782003.1"/>
    <property type="molecule type" value="Genomic_DNA"/>
</dbReference>
<reference evidence="1" key="2">
    <citation type="submission" date="2020-11" db="EMBL/GenBank/DDBJ databases">
        <authorList>
            <person name="McCartney M.A."/>
            <person name="Auch B."/>
            <person name="Kono T."/>
            <person name="Mallez S."/>
            <person name="Becker A."/>
            <person name="Gohl D.M."/>
            <person name="Silverstein K.A.T."/>
            <person name="Koren S."/>
            <person name="Bechman K.B."/>
            <person name="Herman A."/>
            <person name="Abrahante J.E."/>
            <person name="Garbe J."/>
        </authorList>
    </citation>
    <scope>NUCLEOTIDE SEQUENCE</scope>
    <source>
        <strain evidence="1">Duluth1</strain>
        <tissue evidence="1">Whole animal</tissue>
    </source>
</reference>
<keyword evidence="2" id="KW-1185">Reference proteome</keyword>
<sequence>MRKNTRVGDQITINGQPLQDVDEFIYLGSKVTTDGDCAREINTRISKSQC</sequence>
<dbReference type="AlphaFoldDB" id="A0A9D4ELT0"/>
<name>A0A9D4ELT0_DREPO</name>